<proteinExistence type="predicted"/>
<feature type="compositionally biased region" description="Low complexity" evidence="1">
    <location>
        <begin position="100"/>
        <end position="124"/>
    </location>
</feature>
<feature type="region of interest" description="Disordered" evidence="1">
    <location>
        <begin position="77"/>
        <end position="186"/>
    </location>
</feature>
<accession>A0A6A4GZ87</accession>
<organism evidence="2 3">
    <name type="scientific">Gymnopus androsaceus JB14</name>
    <dbReference type="NCBI Taxonomy" id="1447944"/>
    <lineage>
        <taxon>Eukaryota</taxon>
        <taxon>Fungi</taxon>
        <taxon>Dikarya</taxon>
        <taxon>Basidiomycota</taxon>
        <taxon>Agaricomycotina</taxon>
        <taxon>Agaricomycetes</taxon>
        <taxon>Agaricomycetidae</taxon>
        <taxon>Agaricales</taxon>
        <taxon>Marasmiineae</taxon>
        <taxon>Omphalotaceae</taxon>
        <taxon>Gymnopus</taxon>
    </lineage>
</organism>
<evidence type="ECO:0000313" key="2">
    <source>
        <dbReference type="EMBL" id="KAE9390670.1"/>
    </source>
</evidence>
<gene>
    <name evidence="2" type="ORF">BT96DRAFT_1002044</name>
</gene>
<reference evidence="2" key="1">
    <citation type="journal article" date="2019" name="Environ. Microbiol.">
        <title>Fungal ecological strategies reflected in gene transcription - a case study of two litter decomposers.</title>
        <authorList>
            <person name="Barbi F."/>
            <person name="Kohler A."/>
            <person name="Barry K."/>
            <person name="Baskaran P."/>
            <person name="Daum C."/>
            <person name="Fauchery L."/>
            <person name="Ihrmark K."/>
            <person name="Kuo A."/>
            <person name="LaButti K."/>
            <person name="Lipzen A."/>
            <person name="Morin E."/>
            <person name="Grigoriev I.V."/>
            <person name="Henrissat B."/>
            <person name="Lindahl B."/>
            <person name="Martin F."/>
        </authorList>
    </citation>
    <scope>NUCLEOTIDE SEQUENCE</scope>
    <source>
        <strain evidence="2">JB14</strain>
    </source>
</reference>
<name>A0A6A4GZ87_9AGAR</name>
<feature type="compositionally biased region" description="Pro residues" evidence="1">
    <location>
        <begin position="143"/>
        <end position="153"/>
    </location>
</feature>
<keyword evidence="3" id="KW-1185">Reference proteome</keyword>
<evidence type="ECO:0000313" key="3">
    <source>
        <dbReference type="Proteomes" id="UP000799118"/>
    </source>
</evidence>
<dbReference type="AlphaFoldDB" id="A0A6A4GZ87"/>
<dbReference type="Proteomes" id="UP000799118">
    <property type="component" value="Unassembled WGS sequence"/>
</dbReference>
<sequence>MAPKCRNVFTRNTSAFAPYAESISALGTAYQCITAFGPSSAALVPPAITTDTNSEATQFIFKTLYDNEVDLEEVPQSPTFLTASTHRRATAVPTSSRDASCSQSQVSQGCSQTQQSGGNPNPNKGDGGGEDPNRPDPSGDHSPGPPPGPPGGPRGPSGPGGPGGPPGGPPAGGAAGPIPTEPTPQQLLALFQNFTGSLDTRSGSWQHARE</sequence>
<evidence type="ECO:0000256" key="1">
    <source>
        <dbReference type="SAM" id="MobiDB-lite"/>
    </source>
</evidence>
<protein>
    <submittedName>
        <fullName evidence="2">Uncharacterized protein</fullName>
    </submittedName>
</protein>
<dbReference type="EMBL" id="ML769650">
    <property type="protein sequence ID" value="KAE9390670.1"/>
    <property type="molecule type" value="Genomic_DNA"/>
</dbReference>